<evidence type="ECO:0000256" key="10">
    <source>
        <dbReference type="SAM" id="MobiDB-lite"/>
    </source>
</evidence>
<name>A0A4X1T022_PIG</name>
<keyword evidence="3" id="KW-0963">Cytoplasm</keyword>
<feature type="region of interest" description="Disordered" evidence="10">
    <location>
        <begin position="1"/>
        <end position="100"/>
    </location>
</feature>
<sequence>MAASPLSPTRAGCRLRPGWGGQVRVDTHSPRSNRIRRQAGWRLTAHTPTGALRRLSPRPGNSSRRGAPPLAAPPRPRLRARPREAPASGKLVPRATPSVSRATRRLLATERSPAMAAAGPSVFLVMVNGQVESAQFPEYDDLYCKYCFVYGQDWAPTAGLEEGISQITSKSRDARRALVWNFPIDVTFKSTNPHGWPQIVLSVYGPDVFGNDVVRGYGAVHVPFSPGRHKRTVPMFVPESASWLQRFTSWFMGRRPEYTDPRVVAQGEGREVTRVRSQGFVTLLFNVVTKDMRKLGYDTGPPDTRASWGPARPRASPGDAPGGRSHLPVCLSSGGVGRGVIKRRLLTSALGGARELGASSAPPQAQP</sequence>
<evidence type="ECO:0000256" key="2">
    <source>
        <dbReference type="ARBA" id="ARBA00011495"/>
    </source>
</evidence>
<keyword evidence="5" id="KW-0206">Cytoskeleton</keyword>
<dbReference type="Ensembl" id="ENSSSCT00070010002.1">
    <property type="protein sequence ID" value="ENSSSCP00070008209.1"/>
    <property type="gene ID" value="ENSSSCG00070005275.1"/>
</dbReference>
<dbReference type="InterPro" id="IPR010796">
    <property type="entry name" value="C2_B9-type_dom"/>
</dbReference>
<keyword evidence="4" id="KW-0970">Cilium biogenesis/degradation</keyword>
<organism evidence="11 12">
    <name type="scientific">Sus scrofa</name>
    <name type="common">Pig</name>
    <dbReference type="NCBI Taxonomy" id="9823"/>
    <lineage>
        <taxon>Eukaryota</taxon>
        <taxon>Metazoa</taxon>
        <taxon>Chordata</taxon>
        <taxon>Craniata</taxon>
        <taxon>Vertebrata</taxon>
        <taxon>Euteleostomi</taxon>
        <taxon>Mammalia</taxon>
        <taxon>Eutheria</taxon>
        <taxon>Laurasiatheria</taxon>
        <taxon>Artiodactyla</taxon>
        <taxon>Suina</taxon>
        <taxon>Suidae</taxon>
        <taxon>Sus</taxon>
    </lineage>
</organism>
<evidence type="ECO:0000256" key="6">
    <source>
        <dbReference type="ARBA" id="ARBA00023273"/>
    </source>
</evidence>
<protein>
    <recommendedName>
        <fullName evidence="9">B9 domain-containing protein 1</fullName>
    </recommendedName>
</protein>
<reference evidence="11 12" key="1">
    <citation type="submission" date="2017-08" db="EMBL/GenBank/DDBJ databases">
        <title>USMARCv1.0.</title>
        <authorList>
            <person name="Hannum G.I."/>
            <person name="Koren S."/>
            <person name="Schroeder S.G."/>
            <person name="Chin S.C."/>
            <person name="Nonneman D.J."/>
            <person name="Becker S.A."/>
            <person name="Rosen B.D."/>
            <person name="Bickhart D.M."/>
            <person name="Putnam N.H."/>
            <person name="Green R.E."/>
            <person name="Tuggle C.K."/>
            <person name="Liu H."/>
            <person name="Rohrer G.A."/>
            <person name="Warr A."/>
            <person name="Hall R."/>
            <person name="Kim K."/>
            <person name="Hume D.A."/>
            <person name="Talbot R."/>
            <person name="Chow W."/>
            <person name="Howe K."/>
            <person name="Schwartz A.S."/>
            <person name="Watson M."/>
            <person name="Archibald A.L."/>
            <person name="Phillippy A.M."/>
            <person name="Smith T.P.L."/>
        </authorList>
    </citation>
    <scope>NUCLEOTIDE SEQUENCE [LARGE SCALE GENOMIC DNA]</scope>
</reference>
<dbReference type="Pfam" id="PF07162">
    <property type="entry name" value="B9-C2"/>
    <property type="match status" value="1"/>
</dbReference>
<dbReference type="GO" id="GO:0030030">
    <property type="term" value="P:cell projection organization"/>
    <property type="evidence" value="ECO:0007669"/>
    <property type="project" value="UniProtKB-KW"/>
</dbReference>
<evidence type="ECO:0000256" key="4">
    <source>
        <dbReference type="ARBA" id="ARBA00022794"/>
    </source>
</evidence>
<comment type="function">
    <text evidence="7">Component of the tectonic-like complex, a complex localized at the transition zone of primary cilia and acting as a barrier that prevents diffusion of transmembrane proteins between the cilia and plasma membranes. Required for ciliogenesis and sonic hedgehog/SHH signaling.</text>
</comment>
<evidence type="ECO:0000256" key="5">
    <source>
        <dbReference type="ARBA" id="ARBA00023212"/>
    </source>
</evidence>
<reference evidence="11" key="2">
    <citation type="submission" date="2025-08" db="UniProtKB">
        <authorList>
            <consortium name="Ensembl"/>
        </authorList>
    </citation>
    <scope>IDENTIFICATION</scope>
</reference>
<keyword evidence="6" id="KW-0966">Cell projection</keyword>
<dbReference type="PANTHER" id="PTHR12968:SF1">
    <property type="entry name" value="B9 DOMAIN-CONTAINING PROTEIN 1"/>
    <property type="match status" value="1"/>
</dbReference>
<dbReference type="AlphaFoldDB" id="A0A4X1T022"/>
<evidence type="ECO:0000256" key="3">
    <source>
        <dbReference type="ARBA" id="ARBA00022490"/>
    </source>
</evidence>
<dbReference type="Proteomes" id="UP000314985">
    <property type="component" value="Chromosome 12"/>
</dbReference>
<proteinExistence type="inferred from homology"/>
<accession>A0A4X1T022</accession>
<evidence type="ECO:0000313" key="11">
    <source>
        <dbReference type="Ensembl" id="ENSSSCP00070008209.1"/>
    </source>
</evidence>
<dbReference type="PANTHER" id="PTHR12968">
    <property type="entry name" value="B9 DOMAIN-CONTAINING"/>
    <property type="match status" value="1"/>
</dbReference>
<comment type="subcellular location">
    <subcellularLocation>
        <location evidence="1">Cytoplasm</location>
        <location evidence="1">Cytoskeleton</location>
        <location evidence="1">Cilium basal body</location>
    </subcellularLocation>
</comment>
<feature type="region of interest" description="Disordered" evidence="10">
    <location>
        <begin position="296"/>
        <end position="327"/>
    </location>
</feature>
<evidence type="ECO:0000256" key="9">
    <source>
        <dbReference type="ARBA" id="ARBA00039274"/>
    </source>
</evidence>
<evidence type="ECO:0000256" key="8">
    <source>
        <dbReference type="ARBA" id="ARBA00038411"/>
    </source>
</evidence>
<comment type="similarity">
    <text evidence="8">Belongs to the B9D family.</text>
</comment>
<dbReference type="PROSITE" id="PS51381">
    <property type="entry name" value="C2_B9"/>
    <property type="match status" value="1"/>
</dbReference>
<dbReference type="GO" id="GO:0005929">
    <property type="term" value="C:cilium"/>
    <property type="evidence" value="ECO:0007669"/>
    <property type="project" value="UniProtKB-ARBA"/>
</dbReference>
<comment type="subunit">
    <text evidence="2">Part of the tectonic-like complex (also named B9 complex).</text>
</comment>
<evidence type="ECO:0000256" key="7">
    <source>
        <dbReference type="ARBA" id="ARBA00037148"/>
    </source>
</evidence>
<evidence type="ECO:0000256" key="1">
    <source>
        <dbReference type="ARBA" id="ARBA00004120"/>
    </source>
</evidence>
<evidence type="ECO:0000313" key="12">
    <source>
        <dbReference type="Proteomes" id="UP000314985"/>
    </source>
</evidence>